<keyword evidence="3" id="KW-0732">Signal</keyword>
<evidence type="ECO:0000313" key="7">
    <source>
        <dbReference type="Proteomes" id="UP000183997"/>
    </source>
</evidence>
<feature type="region of interest" description="Disordered" evidence="4">
    <location>
        <begin position="207"/>
        <end position="408"/>
    </location>
</feature>
<dbReference type="NCBIfam" id="TIGR03721">
    <property type="entry name" value="exospore_TM"/>
    <property type="match status" value="1"/>
</dbReference>
<protein>
    <submittedName>
        <fullName evidence="6">BclB C-terminal domain-containing protein</fullName>
    </submittedName>
</protein>
<gene>
    <name evidence="6" type="ORF">SAMN02745123_03223</name>
</gene>
<dbReference type="Proteomes" id="UP000183997">
    <property type="component" value="Unassembled WGS sequence"/>
</dbReference>
<feature type="domain" description="Carbohydrate-binding module family 96" evidence="5">
    <location>
        <begin position="4"/>
        <end position="170"/>
    </location>
</feature>
<dbReference type="GO" id="GO:0005615">
    <property type="term" value="C:extracellular space"/>
    <property type="evidence" value="ECO:0007669"/>
    <property type="project" value="TreeGrafter"/>
</dbReference>
<dbReference type="PANTHER" id="PTHR24023:SF1095">
    <property type="entry name" value="EGF-LIKE DOMAIN-CONTAINING PROTEIN"/>
    <property type="match status" value="1"/>
</dbReference>
<keyword evidence="2" id="KW-0964">Secreted</keyword>
<organism evidence="6 7">
    <name type="scientific">Desulforamulus aeronauticus DSM 10349</name>
    <dbReference type="NCBI Taxonomy" id="1121421"/>
    <lineage>
        <taxon>Bacteria</taxon>
        <taxon>Bacillati</taxon>
        <taxon>Bacillota</taxon>
        <taxon>Clostridia</taxon>
        <taxon>Eubacteriales</taxon>
        <taxon>Peptococcaceae</taxon>
        <taxon>Desulforamulus</taxon>
    </lineage>
</organism>
<evidence type="ECO:0000256" key="1">
    <source>
        <dbReference type="ARBA" id="ARBA00004613"/>
    </source>
</evidence>
<accession>A0A1M6VKE9</accession>
<dbReference type="OrthoDB" id="1788403at2"/>
<dbReference type="InterPro" id="IPR055372">
    <property type="entry name" value="CBM96"/>
</dbReference>
<evidence type="ECO:0000313" key="6">
    <source>
        <dbReference type="EMBL" id="SHK81834.1"/>
    </source>
</evidence>
<comment type="subcellular location">
    <subcellularLocation>
        <location evidence="1">Secreted</location>
    </subcellularLocation>
</comment>
<sequence>MPTISLVPIGDAYIAQSYPTTNFGSVVALYIGSFTRLDDIYRSLIQFPTPIIPAGNVLNNAFLRLYMYRKDIPGVQPIYIYRVNTPFNQNTVTWNNRPLSSYTGNFYNFADDQIFHFMDIDVTELVNGWINGDYPNFGLEIRGLENQLALSAFRSSDYSDSNLWPRLIVTYSNGPSGATGPTGPTGPIGPIGPTGPTGPLGPIGPIGPTGPTGPIGPIGPTGPTGPLGPIGSTGPTGPIGPIGPTGPTGALGPIGPTGPTGAIGPTGDTGPIGPTGPTGPTGAIGPIGPTGDTGPIGPIGPTGPTGAIGPIGPTGDTGPTGPIGPTGDTGPTGPIGPTGDTGPTGPIGPTGDTGPTGPIGPTGDTGPTGPIGPTGDTGPTGPTGPIGDTGPIGLSGPTGLAGPTGPTGATGPGAIIPFSSGTPAVLVTTAAGLIGTTSLVGFGDSVPGVSILGGTIDTSTLLNLAFSMPRDGVITSLAAYFSTTLATAIVGSTVTVSAQLFQSTTPDDTFTAVPGALVALSPGYSGVISIGDIASGINTGLSIPVTAGTRLLLVFYSEVTGGIGLISTLTGNASAGVTIE</sequence>
<keyword evidence="7" id="KW-1185">Reference proteome</keyword>
<feature type="compositionally biased region" description="Low complexity" evidence="4">
    <location>
        <begin position="245"/>
        <end position="272"/>
    </location>
</feature>
<dbReference type="GO" id="GO:0030020">
    <property type="term" value="F:extracellular matrix structural constituent conferring tensile strength"/>
    <property type="evidence" value="ECO:0007669"/>
    <property type="project" value="TreeGrafter"/>
</dbReference>
<reference evidence="7" key="1">
    <citation type="submission" date="2016-11" db="EMBL/GenBank/DDBJ databases">
        <authorList>
            <person name="Varghese N."/>
            <person name="Submissions S."/>
        </authorList>
    </citation>
    <scope>NUCLEOTIDE SEQUENCE [LARGE SCALE GENOMIC DNA]</scope>
    <source>
        <strain evidence="7">DSM 10349</strain>
    </source>
</reference>
<name>A0A1M6VKE9_9FIRM</name>
<proteinExistence type="predicted"/>
<dbReference type="NCBIfam" id="NF033679">
    <property type="entry name" value="DNRLRE_dom"/>
    <property type="match status" value="1"/>
</dbReference>
<dbReference type="PANTHER" id="PTHR24023">
    <property type="entry name" value="COLLAGEN ALPHA"/>
    <property type="match status" value="1"/>
</dbReference>
<evidence type="ECO:0000259" key="5">
    <source>
        <dbReference type="Pfam" id="PF24517"/>
    </source>
</evidence>
<feature type="compositionally biased region" description="Low complexity" evidence="4">
    <location>
        <begin position="227"/>
        <end position="236"/>
    </location>
</feature>
<evidence type="ECO:0000256" key="4">
    <source>
        <dbReference type="SAM" id="MobiDB-lite"/>
    </source>
</evidence>
<feature type="compositionally biased region" description="Low complexity" evidence="4">
    <location>
        <begin position="302"/>
        <end position="408"/>
    </location>
</feature>
<evidence type="ECO:0000256" key="3">
    <source>
        <dbReference type="ARBA" id="ARBA00022729"/>
    </source>
</evidence>
<dbReference type="Pfam" id="PF24517">
    <property type="entry name" value="CBM96"/>
    <property type="match status" value="1"/>
</dbReference>
<evidence type="ECO:0000256" key="2">
    <source>
        <dbReference type="ARBA" id="ARBA00022525"/>
    </source>
</evidence>
<dbReference type="InterPro" id="IPR008160">
    <property type="entry name" value="Collagen"/>
</dbReference>
<dbReference type="RefSeq" id="WP_139257418.1">
    <property type="nucleotide sequence ID" value="NZ_FRAR01000025.1"/>
</dbReference>
<dbReference type="GO" id="GO:0031012">
    <property type="term" value="C:extracellular matrix"/>
    <property type="evidence" value="ECO:0007669"/>
    <property type="project" value="TreeGrafter"/>
</dbReference>
<dbReference type="InterPro" id="IPR021210">
    <property type="entry name" value="Exosporium_BclB"/>
</dbReference>
<dbReference type="Pfam" id="PF01391">
    <property type="entry name" value="Collagen"/>
    <property type="match status" value="2"/>
</dbReference>
<dbReference type="STRING" id="1121421.SAMN02745123_03223"/>
<feature type="compositionally biased region" description="Low complexity" evidence="4">
    <location>
        <begin position="278"/>
        <end position="296"/>
    </location>
</feature>
<dbReference type="EMBL" id="FRAR01000025">
    <property type="protein sequence ID" value="SHK81834.1"/>
    <property type="molecule type" value="Genomic_DNA"/>
</dbReference>
<dbReference type="AlphaFoldDB" id="A0A1M6VKE9"/>
<dbReference type="InterPro" id="IPR050149">
    <property type="entry name" value="Collagen_superfamily"/>
</dbReference>
<dbReference type="GO" id="GO:0030198">
    <property type="term" value="P:extracellular matrix organization"/>
    <property type="evidence" value="ECO:0007669"/>
    <property type="project" value="TreeGrafter"/>
</dbReference>